<dbReference type="GeneID" id="126890901"/>
<feature type="transmembrane region" description="Helical" evidence="6">
    <location>
        <begin position="39"/>
        <end position="67"/>
    </location>
</feature>
<dbReference type="EnsemblMetazoa" id="XM_050660064.1">
    <property type="protein sequence ID" value="XP_050516021.1"/>
    <property type="gene ID" value="LOC126890901"/>
</dbReference>
<dbReference type="RefSeq" id="XP_050516022.1">
    <property type="nucleotide sequence ID" value="XM_050660065.1"/>
</dbReference>
<feature type="transmembrane region" description="Helical" evidence="6">
    <location>
        <begin position="121"/>
        <end position="142"/>
    </location>
</feature>
<dbReference type="InterPro" id="IPR017452">
    <property type="entry name" value="GPCR_Rhodpsn_7TM"/>
</dbReference>
<evidence type="ECO:0000256" key="1">
    <source>
        <dbReference type="ARBA" id="ARBA00004370"/>
    </source>
</evidence>
<dbReference type="PROSITE" id="PS50262">
    <property type="entry name" value="G_PROTEIN_RECEP_F1_2"/>
    <property type="match status" value="1"/>
</dbReference>
<dbReference type="EnsemblMetazoa" id="XM_050660065.1">
    <property type="protein sequence ID" value="XP_050516022.1"/>
    <property type="gene ID" value="LOC126890901"/>
</dbReference>
<dbReference type="RefSeq" id="XP_050516021.1">
    <property type="nucleotide sequence ID" value="XM_050660064.1"/>
</dbReference>
<sequence length="327" mass="38262">MMNESTIDILNETEYESDQFASVPAIEGQFPKSLNGLGYYLLVITIIKLFVVLAVLIINIFLVIVILRFRRLHAIRSNIYILNMSIMNIIFYLCTPLFYIICHLVSAHEQQSVLILQTQSTLLILYLTFAVAMSVDWILTVSKPQLMKRFEHRCKYLIFGIYILFFMEWIVAFIYSEVEHIARANSFTIFYVIYAAILTALNVFKNRVEIRHESKNTEYALTVGNIVVYSYLPRFFFHLLLLIPLDFLDKILLFLEIIPDFIEIGHPIVVIYMLWRSNKYFKMAFSKSFKRSVQSYEDENLDLSENYQSNPYDFPLSSTSGEVQATQ</sequence>
<evidence type="ECO:0000313" key="9">
    <source>
        <dbReference type="Proteomes" id="UP001652700"/>
    </source>
</evidence>
<feature type="transmembrane region" description="Helical" evidence="6">
    <location>
        <begin position="226"/>
        <end position="245"/>
    </location>
</feature>
<feature type="region of interest" description="Disordered" evidence="5">
    <location>
        <begin position="307"/>
        <end position="327"/>
    </location>
</feature>
<comment type="subcellular location">
    <subcellularLocation>
        <location evidence="1">Membrane</location>
    </subcellularLocation>
</comment>
<reference evidence="8" key="1">
    <citation type="submission" date="2025-05" db="UniProtKB">
        <authorList>
            <consortium name="EnsemblMetazoa"/>
        </authorList>
    </citation>
    <scope>IDENTIFICATION</scope>
</reference>
<keyword evidence="2 6" id="KW-0812">Transmembrane</keyword>
<keyword evidence="3 6" id="KW-1133">Transmembrane helix</keyword>
<evidence type="ECO:0000313" key="8">
    <source>
        <dbReference type="EnsemblMetazoa" id="XP_050516022.1"/>
    </source>
</evidence>
<keyword evidence="9" id="KW-1185">Reference proteome</keyword>
<feature type="transmembrane region" description="Helical" evidence="6">
    <location>
        <begin position="154"/>
        <end position="175"/>
    </location>
</feature>
<name>A0ABM5L0Q7_DIAVI</name>
<organism evidence="8 9">
    <name type="scientific">Diabrotica virgifera virgifera</name>
    <name type="common">western corn rootworm</name>
    <dbReference type="NCBI Taxonomy" id="50390"/>
    <lineage>
        <taxon>Eukaryota</taxon>
        <taxon>Metazoa</taxon>
        <taxon>Ecdysozoa</taxon>
        <taxon>Arthropoda</taxon>
        <taxon>Hexapoda</taxon>
        <taxon>Insecta</taxon>
        <taxon>Pterygota</taxon>
        <taxon>Neoptera</taxon>
        <taxon>Endopterygota</taxon>
        <taxon>Coleoptera</taxon>
        <taxon>Polyphaga</taxon>
        <taxon>Cucujiformia</taxon>
        <taxon>Chrysomeloidea</taxon>
        <taxon>Chrysomelidae</taxon>
        <taxon>Galerucinae</taxon>
        <taxon>Diabroticina</taxon>
        <taxon>Diabroticites</taxon>
        <taxon>Diabrotica</taxon>
    </lineage>
</organism>
<keyword evidence="4 6" id="KW-0472">Membrane</keyword>
<accession>A0ABM5L0Q7</accession>
<proteinExistence type="predicted"/>
<feature type="domain" description="G-protein coupled receptors family 1 profile" evidence="7">
    <location>
        <begin position="58"/>
        <end position="176"/>
    </location>
</feature>
<feature type="transmembrane region" description="Helical" evidence="6">
    <location>
        <begin position="79"/>
        <end position="101"/>
    </location>
</feature>
<evidence type="ECO:0000256" key="3">
    <source>
        <dbReference type="ARBA" id="ARBA00022989"/>
    </source>
</evidence>
<evidence type="ECO:0000256" key="5">
    <source>
        <dbReference type="SAM" id="MobiDB-lite"/>
    </source>
</evidence>
<dbReference type="SUPFAM" id="SSF81321">
    <property type="entry name" value="Family A G protein-coupled receptor-like"/>
    <property type="match status" value="1"/>
</dbReference>
<feature type="transmembrane region" description="Helical" evidence="6">
    <location>
        <begin position="251"/>
        <end position="275"/>
    </location>
</feature>
<evidence type="ECO:0000256" key="6">
    <source>
        <dbReference type="SAM" id="Phobius"/>
    </source>
</evidence>
<feature type="transmembrane region" description="Helical" evidence="6">
    <location>
        <begin position="187"/>
        <end position="205"/>
    </location>
</feature>
<evidence type="ECO:0000256" key="2">
    <source>
        <dbReference type="ARBA" id="ARBA00022692"/>
    </source>
</evidence>
<dbReference type="Proteomes" id="UP001652700">
    <property type="component" value="Unplaced"/>
</dbReference>
<protein>
    <recommendedName>
        <fullName evidence="7">G-protein coupled receptors family 1 profile domain-containing protein</fullName>
    </recommendedName>
</protein>
<evidence type="ECO:0000256" key="4">
    <source>
        <dbReference type="ARBA" id="ARBA00023136"/>
    </source>
</evidence>
<dbReference type="Gene3D" id="1.20.1070.10">
    <property type="entry name" value="Rhodopsin 7-helix transmembrane proteins"/>
    <property type="match status" value="1"/>
</dbReference>
<evidence type="ECO:0000259" key="7">
    <source>
        <dbReference type="PROSITE" id="PS50262"/>
    </source>
</evidence>